<dbReference type="STRING" id="38302.SAMN04488535_1622"/>
<dbReference type="AlphaFoldDB" id="A0A1G9PX21"/>
<dbReference type="InterPro" id="IPR054211">
    <property type="entry name" value="DUF6918"/>
</dbReference>
<evidence type="ECO:0000313" key="2">
    <source>
        <dbReference type="Proteomes" id="UP000199350"/>
    </source>
</evidence>
<dbReference type="Pfam" id="PF21893">
    <property type="entry name" value="DUF6918"/>
    <property type="match status" value="1"/>
</dbReference>
<dbReference type="Proteomes" id="UP000199350">
    <property type="component" value="Chromosome I"/>
</dbReference>
<gene>
    <name evidence="1" type="ORF">SAMN04488535_1622</name>
</gene>
<sequence length="149" mass="15788">MLSPMSDLTKLLDPTVRPTVVNDVTGLVDRTIASQSGLTGMAIKSATSAARKADADIVSKVINRSLPDIVDALTPYWDAYDAEQSAGFGNYLASRQDDVVADVLGLGDKYVQQAPAAAQKVYSSLRGKAGKIIAPALPEFGEIIERHAL</sequence>
<keyword evidence="2" id="KW-1185">Reference proteome</keyword>
<dbReference type="OrthoDB" id="530636at2"/>
<evidence type="ECO:0000313" key="1">
    <source>
        <dbReference type="EMBL" id="SDM02757.1"/>
    </source>
</evidence>
<protein>
    <submittedName>
        <fullName evidence="1">Uncharacterized protein</fullName>
    </submittedName>
</protein>
<reference evidence="2" key="1">
    <citation type="submission" date="2016-10" db="EMBL/GenBank/DDBJ databases">
        <authorList>
            <person name="Varghese N."/>
            <person name="Submissions S."/>
        </authorList>
    </citation>
    <scope>NUCLEOTIDE SEQUENCE [LARGE SCALE GENOMIC DNA]</scope>
    <source>
        <strain evidence="2">DSM 20632</strain>
    </source>
</reference>
<accession>A0A1G9PX21</accession>
<organism evidence="1 2">
    <name type="scientific">Corynebacterium mycetoides</name>
    <dbReference type="NCBI Taxonomy" id="38302"/>
    <lineage>
        <taxon>Bacteria</taxon>
        <taxon>Bacillati</taxon>
        <taxon>Actinomycetota</taxon>
        <taxon>Actinomycetes</taxon>
        <taxon>Mycobacteriales</taxon>
        <taxon>Corynebacteriaceae</taxon>
        <taxon>Corynebacterium</taxon>
    </lineage>
</organism>
<name>A0A1G9PX21_9CORY</name>
<proteinExistence type="predicted"/>
<dbReference type="EMBL" id="LT629700">
    <property type="protein sequence ID" value="SDM02757.1"/>
    <property type="molecule type" value="Genomic_DNA"/>
</dbReference>